<evidence type="ECO:0000313" key="2">
    <source>
        <dbReference type="Proteomes" id="UP001470230"/>
    </source>
</evidence>
<proteinExistence type="predicted"/>
<reference evidence="1 2" key="1">
    <citation type="submission" date="2024-04" db="EMBL/GenBank/DDBJ databases">
        <title>Tritrichomonas musculus Genome.</title>
        <authorList>
            <person name="Alves-Ferreira E."/>
            <person name="Grigg M."/>
            <person name="Lorenzi H."/>
            <person name="Galac M."/>
        </authorList>
    </citation>
    <scope>NUCLEOTIDE SEQUENCE [LARGE SCALE GENOMIC DNA]</scope>
    <source>
        <strain evidence="1 2">EAF2021</strain>
    </source>
</reference>
<evidence type="ECO:0000313" key="1">
    <source>
        <dbReference type="EMBL" id="KAK8854315.1"/>
    </source>
</evidence>
<name>A0ABR2HXI9_9EUKA</name>
<dbReference type="EMBL" id="JAPFFF010000021">
    <property type="protein sequence ID" value="KAK8854315.1"/>
    <property type="molecule type" value="Genomic_DNA"/>
</dbReference>
<protein>
    <submittedName>
        <fullName evidence="1">Uncharacterized protein</fullName>
    </submittedName>
</protein>
<gene>
    <name evidence="1" type="ORF">M9Y10_016875</name>
</gene>
<organism evidence="1 2">
    <name type="scientific">Tritrichomonas musculus</name>
    <dbReference type="NCBI Taxonomy" id="1915356"/>
    <lineage>
        <taxon>Eukaryota</taxon>
        <taxon>Metamonada</taxon>
        <taxon>Parabasalia</taxon>
        <taxon>Tritrichomonadida</taxon>
        <taxon>Tritrichomonadidae</taxon>
        <taxon>Tritrichomonas</taxon>
    </lineage>
</organism>
<sequence>MNSSLPLLQIVPSNAFANLAKLKSVDLDIAYPNSIMNCESLENLDLHSLERIFFEVSCPTLNPADFSCPEIPNAFCSTYPMATEM</sequence>
<dbReference type="Proteomes" id="UP001470230">
    <property type="component" value="Unassembled WGS sequence"/>
</dbReference>
<comment type="caution">
    <text evidence="1">The sequence shown here is derived from an EMBL/GenBank/DDBJ whole genome shotgun (WGS) entry which is preliminary data.</text>
</comment>
<accession>A0ABR2HXI9</accession>
<keyword evidence="2" id="KW-1185">Reference proteome</keyword>